<comment type="caution">
    <text evidence="2">The sequence shown here is derived from an EMBL/GenBank/DDBJ whole genome shotgun (WGS) entry which is preliminary data.</text>
</comment>
<feature type="compositionally biased region" description="Polar residues" evidence="1">
    <location>
        <begin position="92"/>
        <end position="117"/>
    </location>
</feature>
<feature type="compositionally biased region" description="Acidic residues" evidence="1">
    <location>
        <begin position="56"/>
        <end position="66"/>
    </location>
</feature>
<keyword evidence="3" id="KW-1185">Reference proteome</keyword>
<gene>
    <name evidence="2" type="ORF">VKT23_020546</name>
</gene>
<feature type="region of interest" description="Disordered" evidence="1">
    <location>
        <begin position="19"/>
        <end position="129"/>
    </location>
</feature>
<evidence type="ECO:0000313" key="3">
    <source>
        <dbReference type="Proteomes" id="UP001498398"/>
    </source>
</evidence>
<evidence type="ECO:0000313" key="2">
    <source>
        <dbReference type="EMBL" id="KAK7433830.1"/>
    </source>
</evidence>
<protein>
    <submittedName>
        <fullName evidence="2">Uncharacterized protein</fullName>
    </submittedName>
</protein>
<evidence type="ECO:0000256" key="1">
    <source>
        <dbReference type="SAM" id="MobiDB-lite"/>
    </source>
</evidence>
<name>A0ABR1IIW4_9AGAR</name>
<sequence>MRRMNYSWFLKHFLDIQKGKGKRAAKTSPTAMDQDASTSGREDVPATEPASSGGEGVEELEAEEYYDGSLLTEVDNEDDLQGTPARPYEVRSQLNRKPSSHSHSPAATEPASLSNTTPHDHKLVGSTGPNFNSMSFSQLVSPDPVKKAIKAISRTEKVIVKGMPLSPAQAYQILNEFEEGDGREEGIRRDKRRAGY</sequence>
<accession>A0ABR1IIW4</accession>
<reference evidence="2 3" key="1">
    <citation type="submission" date="2024-01" db="EMBL/GenBank/DDBJ databases">
        <title>A draft genome for the cacao thread blight pathogen Marasmiellus scandens.</title>
        <authorList>
            <person name="Baruah I.K."/>
            <person name="Leung J."/>
            <person name="Bukari Y."/>
            <person name="Amoako-Attah I."/>
            <person name="Meinhardt L.W."/>
            <person name="Bailey B.A."/>
            <person name="Cohen S.P."/>
        </authorList>
    </citation>
    <scope>NUCLEOTIDE SEQUENCE [LARGE SCALE GENOMIC DNA]</scope>
    <source>
        <strain evidence="2 3">GH-19</strain>
    </source>
</reference>
<dbReference type="EMBL" id="JBANRG010000139">
    <property type="protein sequence ID" value="KAK7433830.1"/>
    <property type="molecule type" value="Genomic_DNA"/>
</dbReference>
<proteinExistence type="predicted"/>
<feature type="compositionally biased region" description="Polar residues" evidence="1">
    <location>
        <begin position="27"/>
        <end position="39"/>
    </location>
</feature>
<dbReference type="Proteomes" id="UP001498398">
    <property type="component" value="Unassembled WGS sequence"/>
</dbReference>
<organism evidence="2 3">
    <name type="scientific">Marasmiellus scandens</name>
    <dbReference type="NCBI Taxonomy" id="2682957"/>
    <lineage>
        <taxon>Eukaryota</taxon>
        <taxon>Fungi</taxon>
        <taxon>Dikarya</taxon>
        <taxon>Basidiomycota</taxon>
        <taxon>Agaricomycotina</taxon>
        <taxon>Agaricomycetes</taxon>
        <taxon>Agaricomycetidae</taxon>
        <taxon>Agaricales</taxon>
        <taxon>Marasmiineae</taxon>
        <taxon>Omphalotaceae</taxon>
        <taxon>Marasmiellus</taxon>
    </lineage>
</organism>